<evidence type="ECO:0000313" key="3">
    <source>
        <dbReference type="Proteomes" id="UP000325787"/>
    </source>
</evidence>
<dbReference type="EMBL" id="CP034550">
    <property type="protein sequence ID" value="QFZ17524.1"/>
    <property type="molecule type" value="Genomic_DNA"/>
</dbReference>
<dbReference type="Proteomes" id="UP000325787">
    <property type="component" value="Chromosome"/>
</dbReference>
<dbReference type="KEGG" id="ssyi:EKG83_08565"/>
<sequence length="209" mass="23450">MTERRLTTEDLAAQRGPLGHEPPAHDAEPGGPVGQQGVVVPQEHDRRDTDPTDYDTDRDHDAEPLAHERVGHEPVEQEPFEQEPVDRDAVHEQADRGADDERPPAGDEPVEPSAVSPTAGDTSLFNAEDAADYQSEWRALQADFVDDPRQAVQRADELVAQVMQNLATTFADHKRSLEGQWQQGEQVETEELRQALKRYRSFFDRLLSV</sequence>
<evidence type="ECO:0000256" key="1">
    <source>
        <dbReference type="SAM" id="MobiDB-lite"/>
    </source>
</evidence>
<feature type="region of interest" description="Disordered" evidence="1">
    <location>
        <begin position="1"/>
        <end position="130"/>
    </location>
</feature>
<dbReference type="AlphaFoldDB" id="A0A5Q0GVK5"/>
<name>A0A5Q0GVK5_SACSY</name>
<protein>
    <submittedName>
        <fullName evidence="2">Uncharacterized protein</fullName>
    </submittedName>
</protein>
<keyword evidence="3" id="KW-1185">Reference proteome</keyword>
<reference evidence="3" key="1">
    <citation type="journal article" date="2021" name="Curr. Microbiol.">
        <title>Complete genome of nocamycin-producing strain Saccharothrix syringae NRRL B-16468 reveals the biosynthetic potential for secondary metabolites.</title>
        <authorList>
            <person name="Mo X."/>
            <person name="Yang S."/>
        </authorList>
    </citation>
    <scope>NUCLEOTIDE SEQUENCE [LARGE SCALE GENOMIC DNA]</scope>
    <source>
        <strain evidence="3">ATCC 51364 / DSM 43886 / JCM 6844 / KCTC 9398 / NBRC 14523 / NRRL B-16468 / INA 2240</strain>
    </source>
</reference>
<proteinExistence type="predicted"/>
<feature type="compositionally biased region" description="Basic and acidic residues" evidence="1">
    <location>
        <begin position="84"/>
        <end position="105"/>
    </location>
</feature>
<gene>
    <name evidence="2" type="ORF">EKG83_08565</name>
</gene>
<evidence type="ECO:0000313" key="2">
    <source>
        <dbReference type="EMBL" id="QFZ17524.1"/>
    </source>
</evidence>
<accession>A0A5Q0GVK5</accession>
<organism evidence="2 3">
    <name type="scientific">Saccharothrix syringae</name>
    <name type="common">Nocardiopsis syringae</name>
    <dbReference type="NCBI Taxonomy" id="103733"/>
    <lineage>
        <taxon>Bacteria</taxon>
        <taxon>Bacillati</taxon>
        <taxon>Actinomycetota</taxon>
        <taxon>Actinomycetes</taxon>
        <taxon>Pseudonocardiales</taxon>
        <taxon>Pseudonocardiaceae</taxon>
        <taxon>Saccharothrix</taxon>
    </lineage>
</organism>
<feature type="compositionally biased region" description="Basic and acidic residues" evidence="1">
    <location>
        <begin position="42"/>
        <end position="75"/>
    </location>
</feature>
<dbReference type="OrthoDB" id="123178at2"/>
<feature type="compositionally biased region" description="Polar residues" evidence="1">
    <location>
        <begin position="115"/>
        <end position="125"/>
    </location>
</feature>
<dbReference type="RefSeq" id="WP_153277948.1">
    <property type="nucleotide sequence ID" value="NZ_CP034550.1"/>
</dbReference>